<feature type="domain" description="LysM" evidence="3">
    <location>
        <begin position="184"/>
        <end position="227"/>
    </location>
</feature>
<dbReference type="PROSITE" id="PS51257">
    <property type="entry name" value="PROKAR_LIPOPROTEIN"/>
    <property type="match status" value="1"/>
</dbReference>
<dbReference type="InterPro" id="IPR011055">
    <property type="entry name" value="Dup_hybrid_motif"/>
</dbReference>
<dbReference type="AlphaFoldDB" id="A0A6I3KK13"/>
<dbReference type="EMBL" id="WMBQ01000002">
    <property type="protein sequence ID" value="MTD96085.1"/>
    <property type="molecule type" value="Genomic_DNA"/>
</dbReference>
<protein>
    <submittedName>
        <fullName evidence="4">Peptidoglycan DD-metalloendopeptidase family protein</fullName>
    </submittedName>
</protein>
<name>A0A6I3KK13_9HYPH</name>
<evidence type="ECO:0000313" key="4">
    <source>
        <dbReference type="EMBL" id="MTD96085.1"/>
    </source>
</evidence>
<evidence type="ECO:0000256" key="2">
    <source>
        <dbReference type="SAM" id="MobiDB-lite"/>
    </source>
</evidence>
<keyword evidence="5" id="KW-1185">Reference proteome</keyword>
<dbReference type="InterPro" id="IPR050570">
    <property type="entry name" value="Cell_wall_metabolism_enzyme"/>
</dbReference>
<feature type="compositionally biased region" description="Polar residues" evidence="2">
    <location>
        <begin position="128"/>
        <end position="137"/>
    </location>
</feature>
<feature type="compositionally biased region" description="Polar residues" evidence="2">
    <location>
        <begin position="53"/>
        <end position="63"/>
    </location>
</feature>
<feature type="region of interest" description="Disordered" evidence="2">
    <location>
        <begin position="231"/>
        <end position="264"/>
    </location>
</feature>
<feature type="region of interest" description="Disordered" evidence="2">
    <location>
        <begin position="374"/>
        <end position="393"/>
    </location>
</feature>
<dbReference type="Proteomes" id="UP000440694">
    <property type="component" value="Unassembled WGS sequence"/>
</dbReference>
<dbReference type="InterPro" id="IPR016047">
    <property type="entry name" value="M23ase_b-sheet_dom"/>
</dbReference>
<dbReference type="PANTHER" id="PTHR21666:SF263">
    <property type="entry name" value="MUREIN HYDROLASE ACTIVATOR NLPD"/>
    <property type="match status" value="1"/>
</dbReference>
<dbReference type="CDD" id="cd12797">
    <property type="entry name" value="M23_peptidase"/>
    <property type="match status" value="1"/>
</dbReference>
<dbReference type="SUPFAM" id="SSF54106">
    <property type="entry name" value="LysM domain"/>
    <property type="match status" value="2"/>
</dbReference>
<organism evidence="4 5">
    <name type="scientific">Hyphomicrobium album</name>
    <dbReference type="NCBI Taxonomy" id="2665159"/>
    <lineage>
        <taxon>Bacteria</taxon>
        <taxon>Pseudomonadati</taxon>
        <taxon>Pseudomonadota</taxon>
        <taxon>Alphaproteobacteria</taxon>
        <taxon>Hyphomicrobiales</taxon>
        <taxon>Hyphomicrobiaceae</taxon>
        <taxon>Hyphomicrobium</taxon>
    </lineage>
</organism>
<dbReference type="PANTHER" id="PTHR21666">
    <property type="entry name" value="PEPTIDASE-RELATED"/>
    <property type="match status" value="1"/>
</dbReference>
<dbReference type="Gene3D" id="2.70.70.10">
    <property type="entry name" value="Glucose Permease (Domain IIA)"/>
    <property type="match status" value="1"/>
</dbReference>
<proteinExistence type="inferred from homology"/>
<dbReference type="InterPro" id="IPR036779">
    <property type="entry name" value="LysM_dom_sf"/>
</dbReference>
<dbReference type="Gene3D" id="3.10.350.10">
    <property type="entry name" value="LysM domain"/>
    <property type="match status" value="2"/>
</dbReference>
<accession>A0A6I3KK13</accession>
<dbReference type="Pfam" id="PF01476">
    <property type="entry name" value="LysM"/>
    <property type="match status" value="2"/>
</dbReference>
<comment type="caution">
    <text evidence="4">The sequence shown here is derived from an EMBL/GenBank/DDBJ whole genome shotgun (WGS) entry which is preliminary data.</text>
</comment>
<feature type="compositionally biased region" description="Pro residues" evidence="2">
    <location>
        <begin position="237"/>
        <end position="254"/>
    </location>
</feature>
<evidence type="ECO:0000313" key="5">
    <source>
        <dbReference type="Proteomes" id="UP000440694"/>
    </source>
</evidence>
<dbReference type="InterPro" id="IPR018392">
    <property type="entry name" value="LysM"/>
</dbReference>
<evidence type="ECO:0000259" key="3">
    <source>
        <dbReference type="PROSITE" id="PS51782"/>
    </source>
</evidence>
<dbReference type="SMART" id="SM00257">
    <property type="entry name" value="LysM"/>
    <property type="match status" value="2"/>
</dbReference>
<dbReference type="SUPFAM" id="SSF51261">
    <property type="entry name" value="Duplicated hybrid motif"/>
    <property type="match status" value="1"/>
</dbReference>
<feature type="domain" description="LysM" evidence="3">
    <location>
        <begin position="264"/>
        <end position="308"/>
    </location>
</feature>
<dbReference type="GO" id="GO:0004222">
    <property type="term" value="F:metalloendopeptidase activity"/>
    <property type="evidence" value="ECO:0007669"/>
    <property type="project" value="TreeGrafter"/>
</dbReference>
<comment type="similarity">
    <text evidence="1">Belongs to the E.coli NlpD/Haemophilus LppB family.</text>
</comment>
<evidence type="ECO:0000256" key="1">
    <source>
        <dbReference type="ARBA" id="ARBA00038420"/>
    </source>
</evidence>
<feature type="compositionally biased region" description="Polar residues" evidence="2">
    <location>
        <begin position="162"/>
        <end position="171"/>
    </location>
</feature>
<sequence>MMRFMRFKNRGASIAQQAGRAGAILLATLAGGCSASISGFDFPSFSLNDDPKPQQTASASGRGNPSYLGNDGYGSGGSGYNNPRTNRESSVSTQALPDATPSSGYSGYSGGRTGTNYAANNGRYDNQAPPSNANAGSGSNGRYDAQPSNSYTSGGRYGTVPPASTASTNRYDPQPTPSLANPGDTVEVQSGDTLYGIARRHNVAVAELMQLNNMSSPNLKLGQRLYLPQGVAASRSPSPPPVQTASIQPPPLPPSGDLNGKYNSSYTVRPGDSIYGISRTYGVPVTELQQANGITDSRGVKAGAVLRVPGGGNGSAQQPLQQVAVAPPAQQGPGSPSYQSDIPSTHQPTIINGSGSGAPAPYTQVTTRSANNVATGAVAPPPRQSSGSDKLRWPASGRIITGFGQRSDGTHNDGINLSVPQGTSVHAAESGTVAYAGSELKGYGNLILLRHDNGWVTAYAHNDQLNVKRGDKVQRGQVIATAGRTGSVDQPQVHFELRQGSKPVDPVPFLEPL</sequence>
<dbReference type="CDD" id="cd00118">
    <property type="entry name" value="LysM"/>
    <property type="match status" value="2"/>
</dbReference>
<feature type="region of interest" description="Disordered" evidence="2">
    <location>
        <begin position="46"/>
        <end position="186"/>
    </location>
</feature>
<dbReference type="Pfam" id="PF01551">
    <property type="entry name" value="Peptidase_M23"/>
    <property type="match status" value="1"/>
</dbReference>
<gene>
    <name evidence="4" type="ORF">GIW81_17235</name>
</gene>
<dbReference type="PROSITE" id="PS51782">
    <property type="entry name" value="LYSM"/>
    <property type="match status" value="2"/>
</dbReference>
<reference evidence="4 5" key="1">
    <citation type="submission" date="2019-11" db="EMBL/GenBank/DDBJ databases">
        <title>Identification of a novel strain.</title>
        <authorList>
            <person name="Xu Q."/>
            <person name="Wang G."/>
        </authorList>
    </citation>
    <scope>NUCLEOTIDE SEQUENCE [LARGE SCALE GENOMIC DNA]</scope>
    <source>
        <strain evidence="5">xq</strain>
    </source>
</reference>